<dbReference type="RefSeq" id="WP_075442532.1">
    <property type="nucleotide sequence ID" value="NZ_FOQK01000005.1"/>
</dbReference>
<sequence length="75" mass="8999">MDMKLMNKLKDGGMSNRNSYRRRDSMGRYMDNGSYRRSYEDGFSGHDIRPKLERMMEEADSEREREAIRMALQKL</sequence>
<gene>
    <name evidence="2" type="ORF">SAMN04487861_10591</name>
</gene>
<evidence type="ECO:0000313" key="2">
    <source>
        <dbReference type="EMBL" id="SFH81702.1"/>
    </source>
</evidence>
<proteinExistence type="predicted"/>
<feature type="compositionally biased region" description="Basic and acidic residues" evidence="1">
    <location>
        <begin position="1"/>
        <end position="11"/>
    </location>
</feature>
<organism evidence="2 3">
    <name type="scientific">Selenomonas ruminantium</name>
    <dbReference type="NCBI Taxonomy" id="971"/>
    <lineage>
        <taxon>Bacteria</taxon>
        <taxon>Bacillati</taxon>
        <taxon>Bacillota</taxon>
        <taxon>Negativicutes</taxon>
        <taxon>Selenomonadales</taxon>
        <taxon>Selenomonadaceae</taxon>
        <taxon>Selenomonas</taxon>
    </lineage>
</organism>
<feature type="region of interest" description="Disordered" evidence="1">
    <location>
        <begin position="1"/>
        <end position="33"/>
    </location>
</feature>
<dbReference type="Proteomes" id="UP000183639">
    <property type="component" value="Unassembled WGS sequence"/>
</dbReference>
<dbReference type="EMBL" id="FOQK01000005">
    <property type="protein sequence ID" value="SFH81702.1"/>
    <property type="molecule type" value="Genomic_DNA"/>
</dbReference>
<name>A0A1I3D4Q7_SELRU</name>
<evidence type="ECO:0000256" key="1">
    <source>
        <dbReference type="SAM" id="MobiDB-lite"/>
    </source>
</evidence>
<protein>
    <submittedName>
        <fullName evidence="2">Uncharacterized protein</fullName>
    </submittedName>
</protein>
<accession>A0A1I3D4Q7</accession>
<reference evidence="2 3" key="1">
    <citation type="submission" date="2016-10" db="EMBL/GenBank/DDBJ databases">
        <authorList>
            <person name="de Groot N.N."/>
        </authorList>
    </citation>
    <scope>NUCLEOTIDE SEQUENCE [LARGE SCALE GENOMIC DNA]</scope>
    <source>
        <strain evidence="2 3">Z108</strain>
    </source>
</reference>
<dbReference type="AlphaFoldDB" id="A0A1I3D4Q7"/>
<evidence type="ECO:0000313" key="3">
    <source>
        <dbReference type="Proteomes" id="UP000183639"/>
    </source>
</evidence>